<dbReference type="InterPro" id="IPR016024">
    <property type="entry name" value="ARM-type_fold"/>
</dbReference>
<dbReference type="Pfam" id="PF11698">
    <property type="entry name" value="V-ATPase_H_C"/>
    <property type="match status" value="1"/>
</dbReference>
<comment type="similarity">
    <text evidence="1">Belongs to the V-ATPase H subunit family.</text>
</comment>
<keyword evidence="2" id="KW-0375">Hydrogen ion transport</keyword>
<dbReference type="Gene3D" id="1.25.10.10">
    <property type="entry name" value="Leucine-rich Repeat Variant"/>
    <property type="match status" value="1"/>
</dbReference>
<dbReference type="PANTHER" id="PTHR10698:SF0">
    <property type="entry name" value="V-TYPE PROTON ATPASE SUBUNIT H"/>
    <property type="match status" value="1"/>
</dbReference>
<accession>A0A0C9UPN5</accession>
<dbReference type="PANTHER" id="PTHR10698">
    <property type="entry name" value="V-TYPE PROTON ATPASE SUBUNIT H"/>
    <property type="match status" value="1"/>
</dbReference>
<proteinExistence type="inferred from homology"/>
<evidence type="ECO:0000259" key="4">
    <source>
        <dbReference type="Pfam" id="PF11698"/>
    </source>
</evidence>
<dbReference type="GO" id="GO:0000329">
    <property type="term" value="C:fungal-type vacuole membrane"/>
    <property type="evidence" value="ECO:0007669"/>
    <property type="project" value="TreeGrafter"/>
</dbReference>
<dbReference type="OrthoDB" id="10263554at2759"/>
<dbReference type="GO" id="GO:0046961">
    <property type="term" value="F:proton-transporting ATPase activity, rotational mechanism"/>
    <property type="evidence" value="ECO:0007669"/>
    <property type="project" value="InterPro"/>
</dbReference>
<evidence type="ECO:0000256" key="2">
    <source>
        <dbReference type="ARBA" id="ARBA00022781"/>
    </source>
</evidence>
<dbReference type="AlphaFoldDB" id="A0A0C9UPN5"/>
<feature type="non-terminal residue" evidence="5">
    <location>
        <position position="361"/>
    </location>
</feature>
<reference evidence="5 6" key="1">
    <citation type="submission" date="2014-06" db="EMBL/GenBank/DDBJ databases">
        <title>Evolutionary Origins and Diversification of the Mycorrhizal Mutualists.</title>
        <authorList>
            <consortium name="DOE Joint Genome Institute"/>
            <consortium name="Mycorrhizal Genomics Consortium"/>
            <person name="Kohler A."/>
            <person name="Kuo A."/>
            <person name="Nagy L.G."/>
            <person name="Floudas D."/>
            <person name="Copeland A."/>
            <person name="Barry K.W."/>
            <person name="Cichocki N."/>
            <person name="Veneault-Fourrey C."/>
            <person name="LaButti K."/>
            <person name="Lindquist E.A."/>
            <person name="Lipzen A."/>
            <person name="Lundell T."/>
            <person name="Morin E."/>
            <person name="Murat C."/>
            <person name="Riley R."/>
            <person name="Ohm R."/>
            <person name="Sun H."/>
            <person name="Tunlid A."/>
            <person name="Henrissat B."/>
            <person name="Grigoriev I.V."/>
            <person name="Hibbett D.S."/>
            <person name="Martin F."/>
        </authorList>
    </citation>
    <scope>NUCLEOTIDE SEQUENCE [LARGE SCALE GENOMIC DNA]</scope>
    <source>
        <strain evidence="5 6">SS14</strain>
    </source>
</reference>
<keyword evidence="3" id="KW-0406">Ion transport</keyword>
<sequence>MSISLVSNPYLDESSAKIRSKPIPWEGYQRAGLLTSEELSLIKRVDRQSRAKIESILVTNGQTYVQLYLNLLKKLVRVDTLQWLLVVVADSLTDHEERLPLFTNAREWDPELPYGPLLRALDTSDDFTQLKASQILTILLSSESSTIPPETLAPFLDTLAALVQATGGNNINKRDVAVQCLEALLTRPQVRLAVWEKPGIIAGLVEILKTNPSAQTAYQAAFCFWLLTFEQKIAENINPKYDIIPILKDIAQSAVKEKVIRVIVATFRNLVSKAPSQNLPAMFVAQLLPFVKNLSTRKWSDDDIVEDIQYLKDELGAHFQNLTTYDEYTSELASGHLSWSPVHTSDIFWSENAAKLNQKDH</sequence>
<dbReference type="HOGENOM" id="CLU_025709_2_0_1"/>
<name>A0A0C9UPN5_SPHS4</name>
<dbReference type="InterPro" id="IPR004908">
    <property type="entry name" value="ATPase_V1-cplx_hsu"/>
</dbReference>
<dbReference type="EMBL" id="KN837336">
    <property type="protein sequence ID" value="KIJ27416.1"/>
    <property type="molecule type" value="Genomic_DNA"/>
</dbReference>
<protein>
    <recommendedName>
        <fullName evidence="4">ATPase V1 complex subunit H C-terminal domain-containing protein</fullName>
    </recommendedName>
</protein>
<dbReference type="Pfam" id="PF03224">
    <property type="entry name" value="V-ATPase_H_N"/>
    <property type="match status" value="1"/>
</dbReference>
<evidence type="ECO:0000256" key="3">
    <source>
        <dbReference type="ARBA" id="ARBA00023065"/>
    </source>
</evidence>
<dbReference type="GO" id="GO:0000221">
    <property type="term" value="C:vacuolar proton-transporting V-type ATPase, V1 domain"/>
    <property type="evidence" value="ECO:0007669"/>
    <property type="project" value="InterPro"/>
</dbReference>
<dbReference type="SUPFAM" id="SSF48371">
    <property type="entry name" value="ARM repeat"/>
    <property type="match status" value="1"/>
</dbReference>
<evidence type="ECO:0000256" key="1">
    <source>
        <dbReference type="ARBA" id="ARBA00008613"/>
    </source>
</evidence>
<gene>
    <name evidence="5" type="ORF">M422DRAFT_37773</name>
</gene>
<evidence type="ECO:0000313" key="6">
    <source>
        <dbReference type="Proteomes" id="UP000054279"/>
    </source>
</evidence>
<feature type="domain" description="ATPase V1 complex subunit H C-terminal" evidence="4">
    <location>
        <begin position="321"/>
        <end position="360"/>
    </location>
</feature>
<keyword evidence="3" id="KW-0813">Transport</keyword>
<organism evidence="5 6">
    <name type="scientific">Sphaerobolus stellatus (strain SS14)</name>
    <dbReference type="NCBI Taxonomy" id="990650"/>
    <lineage>
        <taxon>Eukaryota</taxon>
        <taxon>Fungi</taxon>
        <taxon>Dikarya</taxon>
        <taxon>Basidiomycota</taxon>
        <taxon>Agaricomycotina</taxon>
        <taxon>Agaricomycetes</taxon>
        <taxon>Phallomycetidae</taxon>
        <taxon>Geastrales</taxon>
        <taxon>Sphaerobolaceae</taxon>
        <taxon>Sphaerobolus</taxon>
    </lineage>
</organism>
<evidence type="ECO:0000313" key="5">
    <source>
        <dbReference type="EMBL" id="KIJ27416.1"/>
    </source>
</evidence>
<dbReference type="Proteomes" id="UP000054279">
    <property type="component" value="Unassembled WGS sequence"/>
</dbReference>
<keyword evidence="6" id="KW-1185">Reference proteome</keyword>
<dbReference type="InterPro" id="IPR011989">
    <property type="entry name" value="ARM-like"/>
</dbReference>
<dbReference type="InterPro" id="IPR011987">
    <property type="entry name" value="ATPase_V1-cplx_hsu_C"/>
</dbReference>